<protein>
    <submittedName>
        <fullName evidence="1">Uncharacterized protein</fullName>
    </submittedName>
</protein>
<accession>X1KN33</accession>
<organism evidence="1">
    <name type="scientific">marine sediment metagenome</name>
    <dbReference type="NCBI Taxonomy" id="412755"/>
    <lineage>
        <taxon>unclassified sequences</taxon>
        <taxon>metagenomes</taxon>
        <taxon>ecological metagenomes</taxon>
    </lineage>
</organism>
<dbReference type="Gene3D" id="3.40.50.620">
    <property type="entry name" value="HUPs"/>
    <property type="match status" value="1"/>
</dbReference>
<reference evidence="1" key="1">
    <citation type="journal article" date="2014" name="Front. Microbiol.">
        <title>High frequency of phylogenetically diverse reductive dehalogenase-homologous genes in deep subseafloor sedimentary metagenomes.</title>
        <authorList>
            <person name="Kawai M."/>
            <person name="Futagami T."/>
            <person name="Toyoda A."/>
            <person name="Takaki Y."/>
            <person name="Nishi S."/>
            <person name="Hori S."/>
            <person name="Arai W."/>
            <person name="Tsubouchi T."/>
            <person name="Morono Y."/>
            <person name="Uchiyama I."/>
            <person name="Ito T."/>
            <person name="Fujiyama A."/>
            <person name="Inagaki F."/>
            <person name="Takami H."/>
        </authorList>
    </citation>
    <scope>NUCLEOTIDE SEQUENCE</scope>
    <source>
        <strain evidence="1">Expedition CK06-06</strain>
    </source>
</reference>
<dbReference type="EMBL" id="BARV01008778">
    <property type="protein sequence ID" value="GAI08098.1"/>
    <property type="molecule type" value="Genomic_DNA"/>
</dbReference>
<comment type="caution">
    <text evidence="1">The sequence shown here is derived from an EMBL/GenBank/DDBJ whole genome shotgun (WGS) entry which is preliminary data.</text>
</comment>
<evidence type="ECO:0000313" key="1">
    <source>
        <dbReference type="EMBL" id="GAI08098.1"/>
    </source>
</evidence>
<name>X1KN33_9ZZZZ</name>
<sequence>LKAREKILEELDKMGLLVSEKEYQHRIIVHTERSSCKQPIEYLPISQWFIKVKDFTSIFACYFKTLIT</sequence>
<proteinExistence type="predicted"/>
<dbReference type="AlphaFoldDB" id="X1KN33"/>
<gene>
    <name evidence="1" type="ORF">S06H3_17543</name>
</gene>
<dbReference type="InterPro" id="IPR014729">
    <property type="entry name" value="Rossmann-like_a/b/a_fold"/>
</dbReference>
<feature type="non-terminal residue" evidence="1">
    <location>
        <position position="1"/>
    </location>
</feature>